<gene>
    <name evidence="2" type="primary">LOC141415544</name>
</gene>
<keyword evidence="1" id="KW-1185">Reference proteome</keyword>
<reference evidence="2" key="1">
    <citation type="submission" date="2025-08" db="UniProtKB">
        <authorList>
            <consortium name="RefSeq"/>
        </authorList>
    </citation>
    <scope>IDENTIFICATION</scope>
</reference>
<sequence>MWSSYLLSRWNLASVSLNDMTVEVTQEEWRHMDPAQRTLYRDVMLENYSHLVSMGYCFIKPELRFTLEQGEDPWSSDKEKEFLNRSYPDKSCTKRFCKKCVRLENQRAIKSERTPHQKPVVMVNTDGGAGNHWEVLLGSWKTVTEVSVYTRYGGELGVGRTLQ</sequence>
<dbReference type="Proteomes" id="UP001732720">
    <property type="component" value="Chromosome 13"/>
</dbReference>
<organism evidence="1 2">
    <name type="scientific">Castor canadensis</name>
    <name type="common">American beaver</name>
    <dbReference type="NCBI Taxonomy" id="51338"/>
    <lineage>
        <taxon>Eukaryota</taxon>
        <taxon>Metazoa</taxon>
        <taxon>Chordata</taxon>
        <taxon>Craniata</taxon>
        <taxon>Vertebrata</taxon>
        <taxon>Euteleostomi</taxon>
        <taxon>Mammalia</taxon>
        <taxon>Eutheria</taxon>
        <taxon>Euarchontoglires</taxon>
        <taxon>Glires</taxon>
        <taxon>Rodentia</taxon>
        <taxon>Castorimorpha</taxon>
        <taxon>Castoridae</taxon>
        <taxon>Castor</taxon>
    </lineage>
</organism>
<evidence type="ECO:0000313" key="1">
    <source>
        <dbReference type="Proteomes" id="UP001732720"/>
    </source>
</evidence>
<proteinExistence type="predicted"/>
<dbReference type="RefSeq" id="XP_073908493.1">
    <property type="nucleotide sequence ID" value="XM_074052392.1"/>
</dbReference>
<evidence type="ECO:0000313" key="2">
    <source>
        <dbReference type="RefSeq" id="XP_073908493.1"/>
    </source>
</evidence>
<protein>
    <submittedName>
        <fullName evidence="2">Uncharacterized protein isoform X1</fullName>
    </submittedName>
</protein>
<accession>A0AC58KUA2</accession>
<name>A0AC58KUA2_CASCN</name>